<dbReference type="EMBL" id="BOOF01000018">
    <property type="protein sequence ID" value="GIH62772.1"/>
    <property type="molecule type" value="Genomic_DNA"/>
</dbReference>
<comment type="caution">
    <text evidence="2">The sequence shown here is derived from an EMBL/GenBank/DDBJ whole genome shotgun (WGS) entry which is preliminary data.</text>
</comment>
<dbReference type="PANTHER" id="PTHR38730">
    <property type="entry name" value="SLL7028 PROTEIN"/>
    <property type="match status" value="1"/>
</dbReference>
<evidence type="ECO:0000313" key="3">
    <source>
        <dbReference type="Proteomes" id="UP000660454"/>
    </source>
</evidence>
<evidence type="ECO:0000256" key="1">
    <source>
        <dbReference type="SAM" id="MobiDB-lite"/>
    </source>
</evidence>
<evidence type="ECO:0008006" key="4">
    <source>
        <dbReference type="Google" id="ProtNLM"/>
    </source>
</evidence>
<proteinExistence type="predicted"/>
<accession>A0ABQ4GMZ6</accession>
<keyword evidence="3" id="KW-1185">Reference proteome</keyword>
<gene>
    <name evidence="2" type="ORF">Msi02_35890</name>
</gene>
<protein>
    <recommendedName>
        <fullName evidence="4">VWA domain-containing protein</fullName>
    </recommendedName>
</protein>
<name>A0ABQ4GMZ6_9ACTN</name>
<dbReference type="RefSeq" id="WP_204049380.1">
    <property type="nucleotide sequence ID" value="NZ_BOOF01000018.1"/>
</dbReference>
<dbReference type="PANTHER" id="PTHR38730:SF1">
    <property type="entry name" value="SLL7028 PROTEIN"/>
    <property type="match status" value="1"/>
</dbReference>
<evidence type="ECO:0000313" key="2">
    <source>
        <dbReference type="EMBL" id="GIH62772.1"/>
    </source>
</evidence>
<feature type="region of interest" description="Disordered" evidence="1">
    <location>
        <begin position="78"/>
        <end position="98"/>
    </location>
</feature>
<dbReference type="Proteomes" id="UP000660454">
    <property type="component" value="Unassembled WGS sequence"/>
</dbReference>
<organism evidence="2 3">
    <name type="scientific">Microbispora siamensis</name>
    <dbReference type="NCBI Taxonomy" id="564413"/>
    <lineage>
        <taxon>Bacteria</taxon>
        <taxon>Bacillati</taxon>
        <taxon>Actinomycetota</taxon>
        <taxon>Actinomycetes</taxon>
        <taxon>Streptosporangiales</taxon>
        <taxon>Streptosporangiaceae</taxon>
        <taxon>Microbispora</taxon>
    </lineage>
</organism>
<reference evidence="2 3" key="1">
    <citation type="submission" date="2021-01" db="EMBL/GenBank/DDBJ databases">
        <title>Whole genome shotgun sequence of Microbispora siamensis NBRC 104113.</title>
        <authorList>
            <person name="Komaki H."/>
            <person name="Tamura T."/>
        </authorList>
    </citation>
    <scope>NUCLEOTIDE SEQUENCE [LARGE SCALE GENOMIC DNA]</scope>
    <source>
        <strain evidence="2 3">NBRC 104113</strain>
    </source>
</reference>
<sequence>MLGQPLPHSGAPGRYVDLDEYYRNALVTGLAYHHSGGRGTLPAGLEQEIRALDHPPLPWDAALARWFEEHVPAVERRRSYARASRRQSATPDIPRPGWLRPEEMVRRATFGVVLDTSGSMNTRLLGKALGAIASYATARDVPRARVVFCDAVA</sequence>